<proteinExistence type="predicted"/>
<dbReference type="GeneID" id="42002138"/>
<dbReference type="Gene3D" id="3.30.710.10">
    <property type="entry name" value="Potassium Channel Kv1.1, Chain A"/>
    <property type="match status" value="1"/>
</dbReference>
<evidence type="ECO:0000313" key="2">
    <source>
        <dbReference type="EMBL" id="TPX36930.1"/>
    </source>
</evidence>
<reference evidence="2 3" key="1">
    <citation type="journal article" date="2019" name="Sci. Rep.">
        <title>Comparative genomics of chytrid fungi reveal insights into the obligate biotrophic and pathogenic lifestyle of Synchytrium endobioticum.</title>
        <authorList>
            <person name="van de Vossenberg B.T.L.H."/>
            <person name="Warris S."/>
            <person name="Nguyen H.D.T."/>
            <person name="van Gent-Pelzer M.P.E."/>
            <person name="Joly D.L."/>
            <person name="van de Geest H.C."/>
            <person name="Bonants P.J.M."/>
            <person name="Smith D.S."/>
            <person name="Levesque C.A."/>
            <person name="van der Lee T.A.J."/>
        </authorList>
    </citation>
    <scope>NUCLEOTIDE SEQUENCE [LARGE SCALE GENOMIC DNA]</scope>
    <source>
        <strain evidence="2 3">JEL517</strain>
    </source>
</reference>
<evidence type="ECO:0008006" key="4">
    <source>
        <dbReference type="Google" id="ProtNLM"/>
    </source>
</evidence>
<dbReference type="RefSeq" id="XP_031027001.1">
    <property type="nucleotide sequence ID" value="XM_031166841.1"/>
</dbReference>
<evidence type="ECO:0000256" key="1">
    <source>
        <dbReference type="SAM" id="MobiDB-lite"/>
    </source>
</evidence>
<dbReference type="Proteomes" id="UP000319731">
    <property type="component" value="Unassembled WGS sequence"/>
</dbReference>
<dbReference type="OrthoDB" id="333024at2759"/>
<accession>A0A507C5R9</accession>
<feature type="region of interest" description="Disordered" evidence="1">
    <location>
        <begin position="78"/>
        <end position="103"/>
    </location>
</feature>
<dbReference type="AlphaFoldDB" id="A0A507C5R9"/>
<evidence type="ECO:0000313" key="3">
    <source>
        <dbReference type="Proteomes" id="UP000319731"/>
    </source>
</evidence>
<feature type="compositionally biased region" description="Polar residues" evidence="1">
    <location>
        <begin position="189"/>
        <end position="207"/>
    </location>
</feature>
<dbReference type="SUPFAM" id="SSF52047">
    <property type="entry name" value="RNI-like"/>
    <property type="match status" value="1"/>
</dbReference>
<gene>
    <name evidence="2" type="ORF">SmJEL517_g00913</name>
</gene>
<dbReference type="InterPro" id="IPR011333">
    <property type="entry name" value="SKP1/BTB/POZ_sf"/>
</dbReference>
<dbReference type="STRING" id="1806994.A0A507C5R9"/>
<sequence length="943" mass="103877">MPSVTLGLNIARFSTLADQKQLHHHQQQQQLPDVFLKRLPYAPDQVQVQSLVSNAVRNIALAGNATIGTVASTGTARYETSNSSSRWSTSKPTKKPPAGLSNHLINTRTKTIVTSSERLPLLRVLTNSKISEFSQSVLFDELSSIDTKNLSKLQQDLHNSSINYDYTYTPSSSSSASPTTQIPSRTGRSEQASLNSKSPTSRTSTYGTPPELPRAAEPSSHVVVESDSSQRLHKLQAMIRQHFGSDFKSVTVSNGPNSTIRMSLPHEVLKESGTLRHFQKSMRSFREGITNSIELPTLDSSILLDAAMFMIASYHSKQSRTELSFNPVREHLLELMDAAVYLDLPGLVNICAQQAAENLFDVDSFGDLQSVCIRNILRRAAIPQLCWAEHRVLKSEFSTDSIWHSRYCNILAASSAVTLSSPRLHCIKHYVEECLAKPLSSDTAVDVLYVLEHDGLDLEEMKIGTAPWETFGSRQRMRKILNSLPKCTRLTITLRKFHAAMVSDILADSRAWKRNLTLEIPCNGIPASVNLSPLLTRTLQESSSVIPARDKSGMAVMLDKTQQLEVGESLSRQETRPTRREEWFGISLRLVPSAIGLSDADFDSFLNDTLSSCYISELDTSKMRLCPEFISNLVVNTGSRLTRLKLSSSGINSLSLINLFRSLTSYYSYLQELDISQNLNAPSDASCTEAAQYLSKYLSSPQCRIRTLNISSTRLGVSGLLSLFEGVSRCKTLQHLNLADTDMSPVSSALFTCLETKPLESLNLAGNSLPPRMVLTLLGNASHGIASFVRDLNLNGCLWHEECIEKLAAALENSSCRLTHLHLAGGSASLSHGLEDKGCSILASGIQRNRSLLRLDISSQQIGDYGLKKLFQAAIHCPTLHTIIAQENCVTSDSIKVVNKLLRKTPSSATGSMYLIDLRENFIKGPVTEFLNAVVLTGTSRNL</sequence>
<dbReference type="Gene3D" id="3.80.10.10">
    <property type="entry name" value="Ribonuclease Inhibitor"/>
    <property type="match status" value="2"/>
</dbReference>
<feature type="region of interest" description="Disordered" evidence="1">
    <location>
        <begin position="168"/>
        <end position="228"/>
    </location>
</feature>
<organism evidence="2 3">
    <name type="scientific">Synchytrium microbalum</name>
    <dbReference type="NCBI Taxonomy" id="1806994"/>
    <lineage>
        <taxon>Eukaryota</taxon>
        <taxon>Fungi</taxon>
        <taxon>Fungi incertae sedis</taxon>
        <taxon>Chytridiomycota</taxon>
        <taxon>Chytridiomycota incertae sedis</taxon>
        <taxon>Chytridiomycetes</taxon>
        <taxon>Synchytriales</taxon>
        <taxon>Synchytriaceae</taxon>
        <taxon>Synchytrium</taxon>
    </lineage>
</organism>
<dbReference type="EMBL" id="QEAO01000003">
    <property type="protein sequence ID" value="TPX36930.1"/>
    <property type="molecule type" value="Genomic_DNA"/>
</dbReference>
<dbReference type="InterPro" id="IPR051279">
    <property type="entry name" value="PP1-Reg/Actin-Interact_Protein"/>
</dbReference>
<name>A0A507C5R9_9FUNG</name>
<feature type="compositionally biased region" description="Low complexity" evidence="1">
    <location>
        <begin position="169"/>
        <end position="184"/>
    </location>
</feature>
<keyword evidence="3" id="KW-1185">Reference proteome</keyword>
<comment type="caution">
    <text evidence="2">The sequence shown here is derived from an EMBL/GenBank/DDBJ whole genome shotgun (WGS) entry which is preliminary data.</text>
</comment>
<dbReference type="PANTHER" id="PTHR24112">
    <property type="entry name" value="LEUCINE-RICH REPEAT, ISOFORM F-RELATED"/>
    <property type="match status" value="1"/>
</dbReference>
<dbReference type="InterPro" id="IPR032675">
    <property type="entry name" value="LRR_dom_sf"/>
</dbReference>
<protein>
    <recommendedName>
        <fullName evidence="4">BTB domain-containing protein</fullName>
    </recommendedName>
</protein>
<feature type="compositionally biased region" description="Low complexity" evidence="1">
    <location>
        <begin position="80"/>
        <end position="91"/>
    </location>
</feature>